<evidence type="ECO:0000313" key="3">
    <source>
        <dbReference type="Proteomes" id="UP000019491"/>
    </source>
</evidence>
<evidence type="ECO:0000256" key="1">
    <source>
        <dbReference type="SAM" id="MobiDB-lite"/>
    </source>
</evidence>
<proteinExistence type="predicted"/>
<reference evidence="2 3" key="1">
    <citation type="submission" date="2014-02" db="EMBL/GenBank/DDBJ databases">
        <title>Whole genome shotgun sequence of Rhodococcus wratislaviensis NBRC 100605.</title>
        <authorList>
            <person name="Hosoyama A."/>
            <person name="Tsuchikane K."/>
            <person name="Yoshida I."/>
            <person name="Ohji S."/>
            <person name="Ichikawa N."/>
            <person name="Yamazoe A."/>
            <person name="Fujita N."/>
        </authorList>
    </citation>
    <scope>NUCLEOTIDE SEQUENCE [LARGE SCALE GENOMIC DNA]</scope>
    <source>
        <strain evidence="2 3">NBRC 100605</strain>
    </source>
</reference>
<comment type="caution">
    <text evidence="2">The sequence shown here is derived from an EMBL/GenBank/DDBJ whole genome shotgun (WGS) entry which is preliminary data.</text>
</comment>
<dbReference type="EMBL" id="BAWF01000022">
    <property type="protein sequence ID" value="GAF45522.1"/>
    <property type="molecule type" value="Genomic_DNA"/>
</dbReference>
<gene>
    <name evidence="2" type="ORF">RW1_022_01020</name>
</gene>
<accession>X0Q3A3</accession>
<name>X0Q3A3_RHOWR</name>
<organism evidence="2 3">
    <name type="scientific">Rhodococcus wratislaviensis NBRC 100605</name>
    <dbReference type="NCBI Taxonomy" id="1219028"/>
    <lineage>
        <taxon>Bacteria</taxon>
        <taxon>Bacillati</taxon>
        <taxon>Actinomycetota</taxon>
        <taxon>Actinomycetes</taxon>
        <taxon>Mycobacteriales</taxon>
        <taxon>Nocardiaceae</taxon>
        <taxon>Rhodococcus</taxon>
    </lineage>
</organism>
<dbReference type="Proteomes" id="UP000019491">
    <property type="component" value="Unassembled WGS sequence"/>
</dbReference>
<dbReference type="AlphaFoldDB" id="X0Q3A3"/>
<sequence length="162" mass="17634">MPKPYLEVFRCNALVLTAGRQTGRSGHRISDQSIYAWRKQEPIDTDSSLDHLGKQSKPGSRAHTPSELATQVRGHSDDGLADSPGSRRRLLRSPKPSMRSGLLRLIEQLRGVHATSAAPTGRAPRAHRVHLGLSIVAGHGQIELIYGVCRHQRSVGDEAAPS</sequence>
<protein>
    <submittedName>
        <fullName evidence="2">Uncharacterized protein</fullName>
    </submittedName>
</protein>
<feature type="region of interest" description="Disordered" evidence="1">
    <location>
        <begin position="45"/>
        <end position="97"/>
    </location>
</feature>
<keyword evidence="3" id="KW-1185">Reference proteome</keyword>
<evidence type="ECO:0000313" key="2">
    <source>
        <dbReference type="EMBL" id="GAF45522.1"/>
    </source>
</evidence>